<protein>
    <submittedName>
        <fullName evidence="4">Outer membrane protein alpha</fullName>
    </submittedName>
</protein>
<dbReference type="PANTHER" id="PTHR43308:SF1">
    <property type="entry name" value="OUTER MEMBRANE PROTEIN ALPHA"/>
    <property type="match status" value="1"/>
</dbReference>
<dbReference type="InterPro" id="IPR051465">
    <property type="entry name" value="Cell_Envelope_Struct_Comp"/>
</dbReference>
<evidence type="ECO:0000313" key="4">
    <source>
        <dbReference type="EMBL" id="VYU41263.1"/>
    </source>
</evidence>
<dbReference type="Pfam" id="PF00395">
    <property type="entry name" value="SLH"/>
    <property type="match status" value="1"/>
</dbReference>
<feature type="chain" id="PRO_5026795587" evidence="2">
    <location>
        <begin position="23"/>
        <end position="421"/>
    </location>
</feature>
<feature type="signal peptide" evidence="2">
    <location>
        <begin position="1"/>
        <end position="22"/>
    </location>
</feature>
<dbReference type="AlphaFoldDB" id="A0A6N3ERR9"/>
<sequence length="421" mass="45909">MKKRFAAVFAATAVLGVTTAFAANPFSDVTPNDWAYQSVSQLTAAGVINGYPDGTFKGQNNITRYEMAQMVAKAMANEARANAEQQAMINRLADEFASELNNLGVRVATLENKVGNVKATGDVRLRYQGFEKKGIINEDKPSKKSYFDYRGRVQFNAQVNENTTAVIRIVGSNEFGNANKASVSADRIYVAHKFGDELTAVGGRFGAFVGNGLIYDDTFDGAALAYDNGKFSALAAYGYFVEGELKGLSEENNLSVTLLQAQGKLSDDITIGGFYAFANNNGSKFASAYNLDGDSFDIYGGFADFQFKNVWIGGEYATFAEDAKEGGNDAWVAGIGFGNYNIKEAGSWDVKAQYFDLAEKAPVFSSTWNQPANYNYKGWLATVDYALAKNVGLSAYWAFNGETQDGEDVSDYYRAELNYKF</sequence>
<dbReference type="PANTHER" id="PTHR43308">
    <property type="entry name" value="OUTER MEMBRANE PROTEIN ALPHA-RELATED"/>
    <property type="match status" value="1"/>
</dbReference>
<dbReference type="EMBL" id="CACRUX010000075">
    <property type="protein sequence ID" value="VYU41263.1"/>
    <property type="molecule type" value="Genomic_DNA"/>
</dbReference>
<keyword evidence="2" id="KW-0732">Signal</keyword>
<dbReference type="PROSITE" id="PS51272">
    <property type="entry name" value="SLH"/>
    <property type="match status" value="1"/>
</dbReference>
<gene>
    <name evidence="4" type="primary">omp-alpha_4</name>
    <name evidence="4" type="ORF">VRLFYP33_01973</name>
</gene>
<name>A0A6N3ERR9_9FIRM</name>
<organism evidence="4">
    <name type="scientific">Veillonella ratti</name>
    <dbReference type="NCBI Taxonomy" id="103892"/>
    <lineage>
        <taxon>Bacteria</taxon>
        <taxon>Bacillati</taxon>
        <taxon>Bacillota</taxon>
        <taxon>Negativicutes</taxon>
        <taxon>Veillonellales</taxon>
        <taxon>Veillonellaceae</taxon>
        <taxon>Veillonella</taxon>
    </lineage>
</organism>
<evidence type="ECO:0000256" key="1">
    <source>
        <dbReference type="SAM" id="Coils"/>
    </source>
</evidence>
<feature type="coiled-coil region" evidence="1">
    <location>
        <begin position="75"/>
        <end position="113"/>
    </location>
</feature>
<proteinExistence type="predicted"/>
<feature type="domain" description="SLH" evidence="3">
    <location>
        <begin position="22"/>
        <end position="85"/>
    </location>
</feature>
<accession>A0A6N3ERR9</accession>
<reference evidence="4" key="1">
    <citation type="submission" date="2019-11" db="EMBL/GenBank/DDBJ databases">
        <authorList>
            <person name="Feng L."/>
        </authorList>
    </citation>
    <scope>NUCLEOTIDE SEQUENCE</scope>
    <source>
        <strain evidence="4">VrattiLFYP33</strain>
    </source>
</reference>
<dbReference type="SUPFAM" id="SSF56935">
    <property type="entry name" value="Porins"/>
    <property type="match status" value="1"/>
</dbReference>
<evidence type="ECO:0000259" key="3">
    <source>
        <dbReference type="PROSITE" id="PS51272"/>
    </source>
</evidence>
<keyword evidence="1" id="KW-0175">Coiled coil</keyword>
<dbReference type="RefSeq" id="WP_156705517.1">
    <property type="nucleotide sequence ID" value="NZ_CACRUX010000075.1"/>
</dbReference>
<evidence type="ECO:0000256" key="2">
    <source>
        <dbReference type="SAM" id="SignalP"/>
    </source>
</evidence>
<dbReference type="InterPro" id="IPR001119">
    <property type="entry name" value="SLH_dom"/>
</dbReference>